<dbReference type="PROSITE" id="PS50928">
    <property type="entry name" value="ABC_TM1"/>
    <property type="match status" value="1"/>
</dbReference>
<dbReference type="SUPFAM" id="SSF161098">
    <property type="entry name" value="MetI-like"/>
    <property type="match status" value="1"/>
</dbReference>
<feature type="transmembrane region" description="Helical" evidence="6">
    <location>
        <begin position="22"/>
        <end position="43"/>
    </location>
</feature>
<dbReference type="EMBL" id="SNWH01000025">
    <property type="protein sequence ID" value="TDN99175.1"/>
    <property type="molecule type" value="Genomic_DNA"/>
</dbReference>
<comment type="caution">
    <text evidence="8">The sequence shown here is derived from an EMBL/GenBank/DDBJ whole genome shotgun (WGS) entry which is preliminary data.</text>
</comment>
<accession>A0A4R6GWM8</accession>
<evidence type="ECO:0000256" key="5">
    <source>
        <dbReference type="ARBA" id="ARBA00023136"/>
    </source>
</evidence>
<dbReference type="AlphaFoldDB" id="A0A4R6GWM8"/>
<keyword evidence="5 6" id="KW-0472">Membrane</keyword>
<keyword evidence="3 6" id="KW-0812">Transmembrane</keyword>
<feature type="transmembrane region" description="Helical" evidence="6">
    <location>
        <begin position="52"/>
        <end position="72"/>
    </location>
</feature>
<organism evidence="8 9">
    <name type="scientific">Halomonas ventosae</name>
    <dbReference type="NCBI Taxonomy" id="229007"/>
    <lineage>
        <taxon>Bacteria</taxon>
        <taxon>Pseudomonadati</taxon>
        <taxon>Pseudomonadota</taxon>
        <taxon>Gammaproteobacteria</taxon>
        <taxon>Oceanospirillales</taxon>
        <taxon>Halomonadaceae</taxon>
        <taxon>Halomonas</taxon>
    </lineage>
</organism>
<evidence type="ECO:0000259" key="7">
    <source>
        <dbReference type="PROSITE" id="PS50928"/>
    </source>
</evidence>
<dbReference type="Proteomes" id="UP000295150">
    <property type="component" value="Unassembled WGS sequence"/>
</dbReference>
<evidence type="ECO:0000256" key="3">
    <source>
        <dbReference type="ARBA" id="ARBA00022692"/>
    </source>
</evidence>
<sequence length="221" mass="23263">MELIQYALDNIDLLATRTLEHIALVGVAVGIATLTGVPIGIAITKSERLAQAVLYTASIIVTIPSIALFGIMIPVLSLIGQGIGYLPAVIAVLLYSQLPIIRNTYTAINNVDPALREAARGIGMSPNQRLRRVEIPLAVPVIMAGVRTAVVLNIGVMAIAAYIGAGGLGTFISRGISQSDPRQLIVGAVAVSLLAIIVDYSLLYIQKRLTPRGMELNTSAA</sequence>
<dbReference type="InterPro" id="IPR051204">
    <property type="entry name" value="ABC_transp_perm/SBD"/>
</dbReference>
<keyword evidence="9" id="KW-1185">Reference proteome</keyword>
<dbReference type="FunFam" id="1.10.3720.10:FF:000001">
    <property type="entry name" value="Glycine betaine ABC transporter, permease"/>
    <property type="match status" value="1"/>
</dbReference>
<dbReference type="InterPro" id="IPR035906">
    <property type="entry name" value="MetI-like_sf"/>
</dbReference>
<keyword evidence="2 6" id="KW-0813">Transport</keyword>
<keyword evidence="4 6" id="KW-1133">Transmembrane helix</keyword>
<proteinExistence type="inferred from homology"/>
<name>A0A4R6GWM8_9GAMM</name>
<dbReference type="InterPro" id="IPR000515">
    <property type="entry name" value="MetI-like"/>
</dbReference>
<dbReference type="GO" id="GO:0055085">
    <property type="term" value="P:transmembrane transport"/>
    <property type="evidence" value="ECO:0007669"/>
    <property type="project" value="InterPro"/>
</dbReference>
<gene>
    <name evidence="8" type="ORF">DFO68_1252</name>
</gene>
<dbReference type="GO" id="GO:0005886">
    <property type="term" value="C:plasma membrane"/>
    <property type="evidence" value="ECO:0007669"/>
    <property type="project" value="UniProtKB-SubCell"/>
</dbReference>
<comment type="subcellular location">
    <subcellularLocation>
        <location evidence="1 6">Cell membrane</location>
        <topology evidence="1 6">Multi-pass membrane protein</topology>
    </subcellularLocation>
</comment>
<evidence type="ECO:0000256" key="6">
    <source>
        <dbReference type="RuleBase" id="RU363032"/>
    </source>
</evidence>
<dbReference type="RefSeq" id="WP_133484172.1">
    <property type="nucleotide sequence ID" value="NZ_SNWH01000025.1"/>
</dbReference>
<dbReference type="GO" id="GO:0031460">
    <property type="term" value="P:glycine betaine transport"/>
    <property type="evidence" value="ECO:0007669"/>
    <property type="project" value="UniProtKB-ARBA"/>
</dbReference>
<evidence type="ECO:0000256" key="2">
    <source>
        <dbReference type="ARBA" id="ARBA00022448"/>
    </source>
</evidence>
<dbReference type="CDD" id="cd06261">
    <property type="entry name" value="TM_PBP2"/>
    <property type="match status" value="1"/>
</dbReference>
<feature type="transmembrane region" description="Helical" evidence="6">
    <location>
        <begin position="78"/>
        <end position="95"/>
    </location>
</feature>
<dbReference type="PANTHER" id="PTHR30177:SF4">
    <property type="entry name" value="OSMOPROTECTANT IMPORT PERMEASE PROTEIN OSMW"/>
    <property type="match status" value="1"/>
</dbReference>
<evidence type="ECO:0000313" key="8">
    <source>
        <dbReference type="EMBL" id="TDN99175.1"/>
    </source>
</evidence>
<protein>
    <submittedName>
        <fullName evidence="8">Osmoprotectant transport system permease protein</fullName>
    </submittedName>
</protein>
<evidence type="ECO:0000313" key="9">
    <source>
        <dbReference type="Proteomes" id="UP000295150"/>
    </source>
</evidence>
<dbReference type="PANTHER" id="PTHR30177">
    <property type="entry name" value="GLYCINE BETAINE/L-PROLINE TRANSPORT SYSTEM PERMEASE PROTEIN PROW"/>
    <property type="match status" value="1"/>
</dbReference>
<dbReference type="Pfam" id="PF00528">
    <property type="entry name" value="BPD_transp_1"/>
    <property type="match status" value="1"/>
</dbReference>
<evidence type="ECO:0000256" key="1">
    <source>
        <dbReference type="ARBA" id="ARBA00004651"/>
    </source>
</evidence>
<dbReference type="Gene3D" id="1.10.3720.10">
    <property type="entry name" value="MetI-like"/>
    <property type="match status" value="1"/>
</dbReference>
<comment type="similarity">
    <text evidence="6">Belongs to the binding-protein-dependent transport system permease family.</text>
</comment>
<feature type="domain" description="ABC transmembrane type-1" evidence="7">
    <location>
        <begin position="18"/>
        <end position="204"/>
    </location>
</feature>
<reference evidence="8 9" key="1">
    <citation type="submission" date="2019-03" db="EMBL/GenBank/DDBJ databases">
        <title>Freshwater and sediment microbial communities from various areas in North America, analyzing microbe dynamics in response to fracking.</title>
        <authorList>
            <person name="Lamendella R."/>
        </authorList>
    </citation>
    <scope>NUCLEOTIDE SEQUENCE [LARGE SCALE GENOMIC DNA]</scope>
    <source>
        <strain evidence="8 9">1_TX</strain>
    </source>
</reference>
<dbReference type="OrthoDB" id="9801163at2"/>
<feature type="transmembrane region" description="Helical" evidence="6">
    <location>
        <begin position="137"/>
        <end position="164"/>
    </location>
</feature>
<feature type="transmembrane region" description="Helical" evidence="6">
    <location>
        <begin position="184"/>
        <end position="205"/>
    </location>
</feature>
<evidence type="ECO:0000256" key="4">
    <source>
        <dbReference type="ARBA" id="ARBA00022989"/>
    </source>
</evidence>